<dbReference type="RefSeq" id="WP_168551753.1">
    <property type="nucleotide sequence ID" value="NZ_JAAWWL010000001.1"/>
</dbReference>
<dbReference type="PROSITE" id="PS51257">
    <property type="entry name" value="PROKAR_LIPOPROTEIN"/>
    <property type="match status" value="1"/>
</dbReference>
<feature type="signal peptide" evidence="2">
    <location>
        <begin position="1"/>
        <end position="17"/>
    </location>
</feature>
<keyword evidence="5" id="KW-1185">Reference proteome</keyword>
<feature type="chain" id="PRO_5046639419" evidence="2">
    <location>
        <begin position="18"/>
        <end position="148"/>
    </location>
</feature>
<evidence type="ECO:0000256" key="2">
    <source>
        <dbReference type="SAM" id="SignalP"/>
    </source>
</evidence>
<protein>
    <submittedName>
        <fullName evidence="4">DUF4296 domain-containing protein</fullName>
    </submittedName>
</protein>
<feature type="region of interest" description="Disordered" evidence="1">
    <location>
        <begin position="108"/>
        <end position="148"/>
    </location>
</feature>
<dbReference type="InterPro" id="IPR025381">
    <property type="entry name" value="DUF4296"/>
</dbReference>
<proteinExistence type="predicted"/>
<evidence type="ECO:0000313" key="5">
    <source>
        <dbReference type="Proteomes" id="UP000718451"/>
    </source>
</evidence>
<evidence type="ECO:0000259" key="3">
    <source>
        <dbReference type="Pfam" id="PF14129"/>
    </source>
</evidence>
<sequence>MKKIIFFLLLCLAFSCAEEVIEKPENLIPEDKMKQIIYDLALFNSIKSTNPAALTKNNLAISTDFVFNKHDIDSVQFVQSDLYYASIPLKYQAIYEAVELRLEKEKGKYDDAREKRTDSIRNVNEKRRDSLKNANKTNYPADKQNNKK</sequence>
<evidence type="ECO:0000256" key="1">
    <source>
        <dbReference type="SAM" id="MobiDB-lite"/>
    </source>
</evidence>
<name>A0ABX1GS49_9FLAO</name>
<dbReference type="Pfam" id="PF14129">
    <property type="entry name" value="DUF4296"/>
    <property type="match status" value="1"/>
</dbReference>
<accession>A0ABX1GS49</accession>
<comment type="caution">
    <text evidence="4">The sequence shown here is derived from an EMBL/GenBank/DDBJ whole genome shotgun (WGS) entry which is preliminary data.</text>
</comment>
<gene>
    <name evidence="4" type="ORF">HCU67_06485</name>
</gene>
<reference evidence="4 5" key="1">
    <citation type="submission" date="2020-04" db="EMBL/GenBank/DDBJ databases">
        <authorList>
            <person name="Yoon J."/>
        </authorList>
    </citation>
    <scope>NUCLEOTIDE SEQUENCE [LARGE SCALE GENOMIC DNA]</scope>
    <source>
        <strain evidence="4 5">DJ-13</strain>
    </source>
</reference>
<feature type="compositionally biased region" description="Basic and acidic residues" evidence="1">
    <location>
        <begin position="108"/>
        <end position="131"/>
    </location>
</feature>
<organism evidence="4 5">
    <name type="scientific">Croceivirga thetidis</name>
    <dbReference type="NCBI Taxonomy" id="2721623"/>
    <lineage>
        <taxon>Bacteria</taxon>
        <taxon>Pseudomonadati</taxon>
        <taxon>Bacteroidota</taxon>
        <taxon>Flavobacteriia</taxon>
        <taxon>Flavobacteriales</taxon>
        <taxon>Flavobacteriaceae</taxon>
        <taxon>Croceivirga</taxon>
    </lineage>
</organism>
<dbReference type="EMBL" id="JAAWWL010000001">
    <property type="protein sequence ID" value="NKI31587.1"/>
    <property type="molecule type" value="Genomic_DNA"/>
</dbReference>
<dbReference type="Proteomes" id="UP000718451">
    <property type="component" value="Unassembled WGS sequence"/>
</dbReference>
<keyword evidence="2" id="KW-0732">Signal</keyword>
<feature type="domain" description="DUF4296" evidence="3">
    <location>
        <begin position="24"/>
        <end position="106"/>
    </location>
</feature>
<evidence type="ECO:0000313" key="4">
    <source>
        <dbReference type="EMBL" id="NKI31587.1"/>
    </source>
</evidence>